<sequence length="60" mass="7114">MQPFWGFMKRLCPMFKNPPLDDEQLASHLWNILPPSARAQWTNVDQQYIDQHVELALPCF</sequence>
<dbReference type="AlphaFoldDB" id="A0A915HNB6"/>
<dbReference type="Proteomes" id="UP000887565">
    <property type="component" value="Unplaced"/>
</dbReference>
<evidence type="ECO:0000313" key="1">
    <source>
        <dbReference type="Proteomes" id="UP000887565"/>
    </source>
</evidence>
<dbReference type="WBParaSite" id="nRc.2.0.1.t03194-RA">
    <property type="protein sequence ID" value="nRc.2.0.1.t03194-RA"/>
    <property type="gene ID" value="nRc.2.0.1.g03194"/>
</dbReference>
<accession>A0A915HNB6</accession>
<name>A0A915HNB6_ROMCU</name>
<reference evidence="2" key="1">
    <citation type="submission" date="2022-11" db="UniProtKB">
        <authorList>
            <consortium name="WormBaseParasite"/>
        </authorList>
    </citation>
    <scope>IDENTIFICATION</scope>
</reference>
<evidence type="ECO:0000313" key="2">
    <source>
        <dbReference type="WBParaSite" id="nRc.2.0.1.t03194-RA"/>
    </source>
</evidence>
<protein>
    <submittedName>
        <fullName evidence="2">Mating-type protein MAT-1</fullName>
    </submittedName>
</protein>
<proteinExistence type="predicted"/>
<organism evidence="1 2">
    <name type="scientific">Romanomermis culicivorax</name>
    <name type="common">Nematode worm</name>
    <dbReference type="NCBI Taxonomy" id="13658"/>
    <lineage>
        <taxon>Eukaryota</taxon>
        <taxon>Metazoa</taxon>
        <taxon>Ecdysozoa</taxon>
        <taxon>Nematoda</taxon>
        <taxon>Enoplea</taxon>
        <taxon>Dorylaimia</taxon>
        <taxon>Mermithida</taxon>
        <taxon>Mermithoidea</taxon>
        <taxon>Mermithidae</taxon>
        <taxon>Romanomermis</taxon>
    </lineage>
</organism>
<keyword evidence="1" id="KW-1185">Reference proteome</keyword>